<evidence type="ECO:0000313" key="1">
    <source>
        <dbReference type="EMBL" id="KDR72436.1"/>
    </source>
</evidence>
<sequence>MREANSRIETTFLSMESVTSASTKGAESQPIILDGSKVGEHGPCVDKSECDRIKSLSNIGRKAKKSLIVTGIVLSTCQHAAGLNAEKTDPNCINEI</sequence>
<organism evidence="1 2">
    <name type="scientific">Galerina marginata (strain CBS 339.88)</name>
    <dbReference type="NCBI Taxonomy" id="685588"/>
    <lineage>
        <taxon>Eukaryota</taxon>
        <taxon>Fungi</taxon>
        <taxon>Dikarya</taxon>
        <taxon>Basidiomycota</taxon>
        <taxon>Agaricomycotina</taxon>
        <taxon>Agaricomycetes</taxon>
        <taxon>Agaricomycetidae</taxon>
        <taxon>Agaricales</taxon>
        <taxon>Agaricineae</taxon>
        <taxon>Strophariaceae</taxon>
        <taxon>Galerina</taxon>
    </lineage>
</organism>
<keyword evidence="2" id="KW-1185">Reference proteome</keyword>
<gene>
    <name evidence="1" type="ORF">GALMADRAFT_143263</name>
</gene>
<dbReference type="EMBL" id="KL142389">
    <property type="protein sequence ID" value="KDR72436.1"/>
    <property type="molecule type" value="Genomic_DNA"/>
</dbReference>
<protein>
    <submittedName>
        <fullName evidence="1">Uncharacterized protein</fullName>
    </submittedName>
</protein>
<name>A0A067SNI7_GALM3</name>
<reference evidence="2" key="1">
    <citation type="journal article" date="2014" name="Proc. Natl. Acad. Sci. U.S.A.">
        <title>Extensive sampling of basidiomycete genomes demonstrates inadequacy of the white-rot/brown-rot paradigm for wood decay fungi.</title>
        <authorList>
            <person name="Riley R."/>
            <person name="Salamov A.A."/>
            <person name="Brown D.W."/>
            <person name="Nagy L.G."/>
            <person name="Floudas D."/>
            <person name="Held B.W."/>
            <person name="Levasseur A."/>
            <person name="Lombard V."/>
            <person name="Morin E."/>
            <person name="Otillar R."/>
            <person name="Lindquist E.A."/>
            <person name="Sun H."/>
            <person name="LaButti K.M."/>
            <person name="Schmutz J."/>
            <person name="Jabbour D."/>
            <person name="Luo H."/>
            <person name="Baker S.E."/>
            <person name="Pisabarro A.G."/>
            <person name="Walton J.D."/>
            <person name="Blanchette R.A."/>
            <person name="Henrissat B."/>
            <person name="Martin F."/>
            <person name="Cullen D."/>
            <person name="Hibbett D.S."/>
            <person name="Grigoriev I.V."/>
        </authorList>
    </citation>
    <scope>NUCLEOTIDE SEQUENCE [LARGE SCALE GENOMIC DNA]</scope>
    <source>
        <strain evidence="2">CBS 339.88</strain>
    </source>
</reference>
<dbReference type="Proteomes" id="UP000027222">
    <property type="component" value="Unassembled WGS sequence"/>
</dbReference>
<evidence type="ECO:0000313" key="2">
    <source>
        <dbReference type="Proteomes" id="UP000027222"/>
    </source>
</evidence>
<proteinExistence type="predicted"/>
<dbReference type="AlphaFoldDB" id="A0A067SNI7"/>
<dbReference type="HOGENOM" id="CLU_2558446_0_0_1"/>
<accession>A0A067SNI7</accession>